<keyword evidence="2" id="KW-1185">Reference proteome</keyword>
<protein>
    <submittedName>
        <fullName evidence="1">Uncharacterized protein</fullName>
    </submittedName>
</protein>
<evidence type="ECO:0000313" key="1">
    <source>
        <dbReference type="EMBL" id="TFC15674.1"/>
    </source>
</evidence>
<dbReference type="EMBL" id="SOFP01000045">
    <property type="protein sequence ID" value="TFC15674.1"/>
    <property type="molecule type" value="Genomic_DNA"/>
</dbReference>
<comment type="caution">
    <text evidence="1">The sequence shown here is derived from an EMBL/GenBank/DDBJ whole genome shotgun (WGS) entry which is preliminary data.</text>
</comment>
<proteinExistence type="predicted"/>
<dbReference type="AlphaFoldDB" id="A0A4R8WV56"/>
<reference evidence="1 2" key="1">
    <citation type="submission" date="2019-03" db="EMBL/GenBank/DDBJ databases">
        <title>Genomics of glacier-inhabiting Cryobacterium strains.</title>
        <authorList>
            <person name="Liu Q."/>
            <person name="Xin Y.-H."/>
        </authorList>
    </citation>
    <scope>NUCLEOTIDE SEQUENCE [LARGE SCALE GENOMIC DNA]</scope>
    <source>
        <strain evidence="1 2">MDT1-3</strain>
    </source>
</reference>
<evidence type="ECO:0000313" key="2">
    <source>
        <dbReference type="Proteomes" id="UP000298412"/>
    </source>
</evidence>
<dbReference type="RefSeq" id="WP_134566861.1">
    <property type="nucleotide sequence ID" value="NZ_SOFP01000045.1"/>
</dbReference>
<accession>A0A4R8WV56</accession>
<sequence length="79" mass="9076">MITGRLQNRTPDDIQVDALSSREWRICDNRIAQDNALSLIGFIDKHHGIYEVMEFIDPVEHSHFPSLETAISHFITTDP</sequence>
<name>A0A4R8WV56_9MICO</name>
<dbReference type="Proteomes" id="UP000298412">
    <property type="component" value="Unassembled WGS sequence"/>
</dbReference>
<gene>
    <name evidence="1" type="ORF">E3O19_08245</name>
</gene>
<dbReference type="OrthoDB" id="5120633at2"/>
<organism evidence="1 2">
    <name type="scientific">Cryobacterium algoritolerans</name>
    <dbReference type="NCBI Taxonomy" id="1259184"/>
    <lineage>
        <taxon>Bacteria</taxon>
        <taxon>Bacillati</taxon>
        <taxon>Actinomycetota</taxon>
        <taxon>Actinomycetes</taxon>
        <taxon>Micrococcales</taxon>
        <taxon>Microbacteriaceae</taxon>
        <taxon>Cryobacterium</taxon>
    </lineage>
</organism>